<sequence length="110" mass="12210">MQRANLRSIIAIQRTAPVLLSRNGLAAAHTSAPQDKHSNERNQKGQGKQSGSPGQQKSAAKEQIKKDPPSLQSPQDTRHENMNSDQKRTAEESAKKTEERVWKVGAEREN</sequence>
<name>A0A914WU30_9BILA</name>
<keyword evidence="2" id="KW-1185">Reference proteome</keyword>
<dbReference type="Proteomes" id="UP000887566">
    <property type="component" value="Unplaced"/>
</dbReference>
<feature type="compositionally biased region" description="Basic and acidic residues" evidence="1">
    <location>
        <begin position="76"/>
        <end position="110"/>
    </location>
</feature>
<evidence type="ECO:0000256" key="1">
    <source>
        <dbReference type="SAM" id="MobiDB-lite"/>
    </source>
</evidence>
<feature type="compositionally biased region" description="Low complexity" evidence="1">
    <location>
        <begin position="44"/>
        <end position="58"/>
    </location>
</feature>
<accession>A0A914WU30</accession>
<feature type="region of interest" description="Disordered" evidence="1">
    <location>
        <begin position="24"/>
        <end position="110"/>
    </location>
</feature>
<evidence type="ECO:0000313" key="2">
    <source>
        <dbReference type="Proteomes" id="UP000887566"/>
    </source>
</evidence>
<dbReference type="WBParaSite" id="PSAMB.scaffold5398size11795.g26531.t1">
    <property type="protein sequence ID" value="PSAMB.scaffold5398size11795.g26531.t1"/>
    <property type="gene ID" value="PSAMB.scaffold5398size11795.g26531"/>
</dbReference>
<dbReference type="AlphaFoldDB" id="A0A914WU30"/>
<reference evidence="3" key="1">
    <citation type="submission" date="2022-11" db="UniProtKB">
        <authorList>
            <consortium name="WormBaseParasite"/>
        </authorList>
    </citation>
    <scope>IDENTIFICATION</scope>
</reference>
<proteinExistence type="predicted"/>
<protein>
    <submittedName>
        <fullName evidence="3">Uncharacterized protein</fullName>
    </submittedName>
</protein>
<organism evidence="2 3">
    <name type="scientific">Plectus sambesii</name>
    <dbReference type="NCBI Taxonomy" id="2011161"/>
    <lineage>
        <taxon>Eukaryota</taxon>
        <taxon>Metazoa</taxon>
        <taxon>Ecdysozoa</taxon>
        <taxon>Nematoda</taxon>
        <taxon>Chromadorea</taxon>
        <taxon>Plectida</taxon>
        <taxon>Plectina</taxon>
        <taxon>Plectoidea</taxon>
        <taxon>Plectidae</taxon>
        <taxon>Plectus</taxon>
    </lineage>
</organism>
<evidence type="ECO:0000313" key="3">
    <source>
        <dbReference type="WBParaSite" id="PSAMB.scaffold5398size11795.g26531.t1"/>
    </source>
</evidence>
<feature type="compositionally biased region" description="Basic and acidic residues" evidence="1">
    <location>
        <begin position="34"/>
        <end position="43"/>
    </location>
</feature>
<feature type="compositionally biased region" description="Basic and acidic residues" evidence="1">
    <location>
        <begin position="59"/>
        <end position="68"/>
    </location>
</feature>